<evidence type="ECO:0000256" key="2">
    <source>
        <dbReference type="ARBA" id="ARBA00011017"/>
    </source>
</evidence>
<evidence type="ECO:0000256" key="10">
    <source>
        <dbReference type="HAMAP-Rule" id="MF_01401"/>
    </source>
</evidence>
<comment type="catalytic activity">
    <reaction evidence="7 9">
        <text>L-methionyl-[protein] + [thioredoxin]-disulfide + H2O = L-methionyl-(R)-S-oxide-[protein] + [thioredoxin]-dithiol</text>
        <dbReference type="Rhea" id="RHEA:24164"/>
        <dbReference type="Rhea" id="RHEA-COMP:10698"/>
        <dbReference type="Rhea" id="RHEA-COMP:10700"/>
        <dbReference type="Rhea" id="RHEA-COMP:12313"/>
        <dbReference type="Rhea" id="RHEA-COMP:12314"/>
        <dbReference type="ChEBI" id="CHEBI:15377"/>
        <dbReference type="ChEBI" id="CHEBI:16044"/>
        <dbReference type="ChEBI" id="CHEBI:29950"/>
        <dbReference type="ChEBI" id="CHEBI:45764"/>
        <dbReference type="ChEBI" id="CHEBI:50058"/>
        <dbReference type="EC" id="1.8.4.12"/>
    </reaction>
</comment>
<dbReference type="GO" id="GO:0030091">
    <property type="term" value="P:protein repair"/>
    <property type="evidence" value="ECO:0007669"/>
    <property type="project" value="InterPro"/>
</dbReference>
<organism evidence="12 13">
    <name type="scientific">Candidatus Avacidaminococcus intestinavium</name>
    <dbReference type="NCBI Taxonomy" id="2840684"/>
    <lineage>
        <taxon>Bacteria</taxon>
        <taxon>Bacillati</taxon>
        <taxon>Bacillota</taxon>
        <taxon>Negativicutes</taxon>
        <taxon>Acidaminococcales</taxon>
        <taxon>Acidaminococcaceae</taxon>
        <taxon>Acidaminococcaceae incertae sedis</taxon>
        <taxon>Candidatus Avacidaminococcus</taxon>
    </lineage>
</organism>
<evidence type="ECO:0000256" key="9">
    <source>
        <dbReference type="HAMAP-Rule" id="MF_01400"/>
    </source>
</evidence>
<evidence type="ECO:0000256" key="3">
    <source>
        <dbReference type="ARBA" id="ARBA00023002"/>
    </source>
</evidence>
<gene>
    <name evidence="9 12" type="primary">msrB</name>
    <name evidence="10" type="synonym">msrA</name>
    <name evidence="12" type="ORF">IAB06_02915</name>
</gene>
<reference evidence="12" key="1">
    <citation type="submission" date="2020-10" db="EMBL/GenBank/DDBJ databases">
        <authorList>
            <person name="Gilroy R."/>
        </authorList>
    </citation>
    <scope>NUCLEOTIDE SEQUENCE</scope>
    <source>
        <strain evidence="12">CHK160-1198</strain>
    </source>
</reference>
<comment type="similarity">
    <text evidence="10">Belongs to the MsrA Met sulfoxide reductase family.</text>
</comment>
<dbReference type="EC" id="1.8.4.11" evidence="10"/>
<dbReference type="Pfam" id="PF01641">
    <property type="entry name" value="SelR"/>
    <property type="match status" value="1"/>
</dbReference>
<comment type="catalytic activity">
    <reaction evidence="8 10">
        <text>[thioredoxin]-disulfide + L-methionine + H2O = L-methionine (S)-S-oxide + [thioredoxin]-dithiol</text>
        <dbReference type="Rhea" id="RHEA:19993"/>
        <dbReference type="Rhea" id="RHEA-COMP:10698"/>
        <dbReference type="Rhea" id="RHEA-COMP:10700"/>
        <dbReference type="ChEBI" id="CHEBI:15377"/>
        <dbReference type="ChEBI" id="CHEBI:29950"/>
        <dbReference type="ChEBI" id="CHEBI:50058"/>
        <dbReference type="ChEBI" id="CHEBI:57844"/>
        <dbReference type="ChEBI" id="CHEBI:58772"/>
        <dbReference type="EC" id="1.8.4.11"/>
    </reaction>
</comment>
<proteinExistence type="inferred from homology"/>
<dbReference type="FunFam" id="2.170.150.20:FF:000003">
    <property type="entry name" value="Peptide methionine sulfoxide reductase MsrB"/>
    <property type="match status" value="1"/>
</dbReference>
<evidence type="ECO:0000256" key="1">
    <source>
        <dbReference type="ARBA" id="ARBA00008076"/>
    </source>
</evidence>
<keyword evidence="3 9" id="KW-0560">Oxidoreductase</keyword>
<dbReference type="PANTHER" id="PTHR10173">
    <property type="entry name" value="METHIONINE SULFOXIDE REDUCTASE"/>
    <property type="match status" value="1"/>
</dbReference>
<dbReference type="GO" id="GO:0008113">
    <property type="term" value="F:peptide-methionine (S)-S-oxide reductase activity"/>
    <property type="evidence" value="ECO:0007669"/>
    <property type="project" value="UniProtKB-UniRule"/>
</dbReference>
<dbReference type="InterPro" id="IPR002579">
    <property type="entry name" value="Met_Sox_Rdtase_MsrB_dom"/>
</dbReference>
<evidence type="ECO:0000313" key="12">
    <source>
        <dbReference type="EMBL" id="HIU63984.1"/>
    </source>
</evidence>
<dbReference type="AlphaFoldDB" id="A0A9D1MP99"/>
<comment type="caution">
    <text evidence="9">Lacks conserved residue(s) required for the propagation of feature annotation.</text>
</comment>
<sequence>MQKLQYKTIYLAGGCFWGIEKYLRLINGVVDTEVGYANGITSRPTYEEVCEGQTGHAETVKVIYDTQVIELKELLGLFYEVIDPLSVNRQGNDSGVQYRSAIFYETAEDALIINKSLKELGREYPQPLALVSEQLDNYYPAEEYHQRYLEKNPAGYCHLDDKQFAQASKWQPEKSEATKLKERLTPLQYDVTQNNATELAFKNEYWQNFKEGIYVDIVSGEPLFFSHDKFESGCGWPSFAKPISNSVLRELEDNTYGMKRIEVRGSKSDSHLGHVFTDGPQERGGLRYCINSAALKFIPKAQMREEGYADLLPLFEKRETNDDLT</sequence>
<dbReference type="Gene3D" id="3.30.1060.10">
    <property type="entry name" value="Peptide methionine sulphoxide reductase MsrA"/>
    <property type="match status" value="1"/>
</dbReference>
<dbReference type="InterPro" id="IPR011057">
    <property type="entry name" value="Mss4-like_sf"/>
</dbReference>
<dbReference type="GO" id="GO:0033743">
    <property type="term" value="F:peptide-methionine (R)-S-oxide reductase activity"/>
    <property type="evidence" value="ECO:0007669"/>
    <property type="project" value="UniProtKB-UniRule"/>
</dbReference>
<evidence type="ECO:0000256" key="8">
    <source>
        <dbReference type="ARBA" id="ARBA00048782"/>
    </source>
</evidence>
<evidence type="ECO:0000256" key="7">
    <source>
        <dbReference type="ARBA" id="ARBA00048488"/>
    </source>
</evidence>
<dbReference type="HAMAP" id="MF_01400">
    <property type="entry name" value="MsrB"/>
    <property type="match status" value="1"/>
</dbReference>
<comment type="caution">
    <text evidence="12">The sequence shown here is derived from an EMBL/GenBank/DDBJ whole genome shotgun (WGS) entry which is preliminary data.</text>
</comment>
<feature type="active site" evidence="10">
    <location>
        <position position="15"/>
    </location>
</feature>
<evidence type="ECO:0000256" key="6">
    <source>
        <dbReference type="ARBA" id="ARBA00047806"/>
    </source>
</evidence>
<dbReference type="Proteomes" id="UP000824099">
    <property type="component" value="Unassembled WGS sequence"/>
</dbReference>
<evidence type="ECO:0000259" key="11">
    <source>
        <dbReference type="PROSITE" id="PS51790"/>
    </source>
</evidence>
<evidence type="ECO:0000256" key="5">
    <source>
        <dbReference type="ARBA" id="ARBA00024679"/>
    </source>
</evidence>
<dbReference type="EC" id="1.8.4.12" evidence="9"/>
<keyword evidence="4" id="KW-0511">Multifunctional enzyme</keyword>
<protein>
    <recommendedName>
        <fullName evidence="9 10">Multifunctional fusion protein</fullName>
    </recommendedName>
    <domain>
        <recommendedName>
            <fullName evidence="10">Peptide methionine sulfoxide reductase MsrA</fullName>
            <shortName evidence="10">Protein-methionine-S-oxide reductase</shortName>
            <ecNumber evidence="10">1.8.4.11</ecNumber>
        </recommendedName>
        <alternativeName>
            <fullName evidence="10">Peptide-methionine (S)-S-oxide reductase</fullName>
            <shortName evidence="10">Peptide Met(O) reductase</shortName>
        </alternativeName>
    </domain>
    <domain>
        <recommendedName>
            <fullName evidence="9">Peptide methionine sulfoxide reductase MsrB</fullName>
            <ecNumber evidence="9">1.8.4.12</ecNumber>
        </recommendedName>
        <alternativeName>
            <fullName evidence="9">Peptide-methionine (R)-S-oxide reductase</fullName>
        </alternativeName>
    </domain>
</protein>
<feature type="domain" description="MsrB" evidence="11">
    <location>
        <begin position="177"/>
        <end position="300"/>
    </location>
</feature>
<dbReference type="SUPFAM" id="SSF55068">
    <property type="entry name" value="Peptide methionine sulfoxide reductase"/>
    <property type="match status" value="1"/>
</dbReference>
<evidence type="ECO:0000313" key="13">
    <source>
        <dbReference type="Proteomes" id="UP000824099"/>
    </source>
</evidence>
<accession>A0A9D1MP99</accession>
<name>A0A9D1MP99_9FIRM</name>
<dbReference type="PANTHER" id="PTHR10173:SF59">
    <property type="entry name" value="PEPTIDE METHIONINE SULFOXIDE REDUCTASE MSRA_MSRB"/>
    <property type="match status" value="1"/>
</dbReference>
<dbReference type="SUPFAM" id="SSF51316">
    <property type="entry name" value="Mss4-like"/>
    <property type="match status" value="1"/>
</dbReference>
<dbReference type="GO" id="GO:0005737">
    <property type="term" value="C:cytoplasm"/>
    <property type="evidence" value="ECO:0007669"/>
    <property type="project" value="TreeGrafter"/>
</dbReference>
<comment type="similarity">
    <text evidence="9">Belongs to the MsrB Met sulfoxide reductase family.</text>
</comment>
<dbReference type="NCBIfam" id="TIGR00357">
    <property type="entry name" value="peptide-methionine (R)-S-oxide reductase MsrB"/>
    <property type="match status" value="1"/>
</dbReference>
<dbReference type="NCBIfam" id="TIGR00401">
    <property type="entry name" value="msrA"/>
    <property type="match status" value="1"/>
</dbReference>
<comment type="similarity">
    <text evidence="2">In the N-terminal section; belongs to the MsrA Met sulfoxide reductase family.</text>
</comment>
<dbReference type="HAMAP" id="MF_01401">
    <property type="entry name" value="MsrA"/>
    <property type="match status" value="1"/>
</dbReference>
<dbReference type="InterPro" id="IPR028427">
    <property type="entry name" value="Met_Sox_Rdtase_MsrB"/>
</dbReference>
<feature type="active site" description="Nucleophile" evidence="9">
    <location>
        <position position="289"/>
    </location>
</feature>
<dbReference type="InterPro" id="IPR036509">
    <property type="entry name" value="Met_Sox_Rdtase_MsrA_sf"/>
</dbReference>
<dbReference type="PROSITE" id="PS51790">
    <property type="entry name" value="MSRB"/>
    <property type="match status" value="1"/>
</dbReference>
<comment type="similarity">
    <text evidence="1">In the C-terminal section; belongs to the MsrB Met sulfoxide reductase family.</text>
</comment>
<comment type="catalytic activity">
    <reaction evidence="6 10">
        <text>L-methionyl-[protein] + [thioredoxin]-disulfide + H2O = L-methionyl-(S)-S-oxide-[protein] + [thioredoxin]-dithiol</text>
        <dbReference type="Rhea" id="RHEA:14217"/>
        <dbReference type="Rhea" id="RHEA-COMP:10698"/>
        <dbReference type="Rhea" id="RHEA-COMP:10700"/>
        <dbReference type="Rhea" id="RHEA-COMP:12313"/>
        <dbReference type="Rhea" id="RHEA-COMP:12315"/>
        <dbReference type="ChEBI" id="CHEBI:15377"/>
        <dbReference type="ChEBI" id="CHEBI:16044"/>
        <dbReference type="ChEBI" id="CHEBI:29950"/>
        <dbReference type="ChEBI" id="CHEBI:44120"/>
        <dbReference type="ChEBI" id="CHEBI:50058"/>
        <dbReference type="EC" id="1.8.4.11"/>
    </reaction>
</comment>
<dbReference type="Gene3D" id="2.170.150.20">
    <property type="entry name" value="Peptide methionine sulfoxide reductase"/>
    <property type="match status" value="1"/>
</dbReference>
<dbReference type="GO" id="GO:0006979">
    <property type="term" value="P:response to oxidative stress"/>
    <property type="evidence" value="ECO:0007669"/>
    <property type="project" value="InterPro"/>
</dbReference>
<dbReference type="EMBL" id="DVNI01000040">
    <property type="protein sequence ID" value="HIU63984.1"/>
    <property type="molecule type" value="Genomic_DNA"/>
</dbReference>
<evidence type="ECO:0000256" key="4">
    <source>
        <dbReference type="ARBA" id="ARBA00023268"/>
    </source>
</evidence>
<dbReference type="Pfam" id="PF01625">
    <property type="entry name" value="PMSR"/>
    <property type="match status" value="1"/>
</dbReference>
<comment type="function">
    <text evidence="5 10">Has an important function as a repair enzyme for proteins that have been inactivated by oxidation. Catalyzes the reversible oxidation-reduction of methionine sulfoxide in proteins to methionine.</text>
</comment>
<dbReference type="InterPro" id="IPR002569">
    <property type="entry name" value="Met_Sox_Rdtase_MsrA_dom"/>
</dbReference>
<reference evidence="12" key="2">
    <citation type="journal article" date="2021" name="PeerJ">
        <title>Extensive microbial diversity within the chicken gut microbiome revealed by metagenomics and culture.</title>
        <authorList>
            <person name="Gilroy R."/>
            <person name="Ravi A."/>
            <person name="Getino M."/>
            <person name="Pursley I."/>
            <person name="Horton D.L."/>
            <person name="Alikhan N.F."/>
            <person name="Baker D."/>
            <person name="Gharbi K."/>
            <person name="Hall N."/>
            <person name="Watson M."/>
            <person name="Adriaenssens E.M."/>
            <person name="Foster-Nyarko E."/>
            <person name="Jarju S."/>
            <person name="Secka A."/>
            <person name="Antonio M."/>
            <person name="Oren A."/>
            <person name="Chaudhuri R.R."/>
            <person name="La Ragione R."/>
            <person name="Hildebrand F."/>
            <person name="Pallen M.J."/>
        </authorList>
    </citation>
    <scope>NUCLEOTIDE SEQUENCE</scope>
    <source>
        <strain evidence="12">CHK160-1198</strain>
    </source>
</reference>